<dbReference type="InterPro" id="IPR022190">
    <property type="entry name" value="DUF3716"/>
</dbReference>
<keyword evidence="3" id="KW-1185">Reference proteome</keyword>
<reference evidence="2" key="1">
    <citation type="submission" date="2022-11" db="EMBL/GenBank/DDBJ databases">
        <authorList>
            <person name="Petersen C."/>
        </authorList>
    </citation>
    <scope>NUCLEOTIDE SEQUENCE</scope>
    <source>
        <strain evidence="2">IBT 34128</strain>
    </source>
</reference>
<evidence type="ECO:0000313" key="3">
    <source>
        <dbReference type="Proteomes" id="UP001141434"/>
    </source>
</evidence>
<reference evidence="2" key="2">
    <citation type="journal article" date="2023" name="IMA Fungus">
        <title>Comparative genomic study of the Penicillium genus elucidates a diverse pangenome and 15 lateral gene transfer events.</title>
        <authorList>
            <person name="Petersen C."/>
            <person name="Sorensen T."/>
            <person name="Nielsen M.R."/>
            <person name="Sondergaard T.E."/>
            <person name="Sorensen J.L."/>
            <person name="Fitzpatrick D.A."/>
            <person name="Frisvad J.C."/>
            <person name="Nielsen K.L."/>
        </authorList>
    </citation>
    <scope>NUCLEOTIDE SEQUENCE</scope>
    <source>
        <strain evidence="2">IBT 34128</strain>
    </source>
</reference>
<dbReference type="EMBL" id="JAPMSZ010000010">
    <property type="protein sequence ID" value="KAJ5086593.1"/>
    <property type="molecule type" value="Genomic_DNA"/>
</dbReference>
<evidence type="ECO:0000256" key="1">
    <source>
        <dbReference type="SAM" id="MobiDB-lite"/>
    </source>
</evidence>
<evidence type="ECO:0000313" key="2">
    <source>
        <dbReference type="EMBL" id="KAJ5086593.1"/>
    </source>
</evidence>
<proteinExistence type="predicted"/>
<protein>
    <submittedName>
        <fullName evidence="2">Uncharacterized protein</fullName>
    </submittedName>
</protein>
<dbReference type="AlphaFoldDB" id="A0A9W9JYS1"/>
<feature type="compositionally biased region" description="Acidic residues" evidence="1">
    <location>
        <begin position="234"/>
        <end position="243"/>
    </location>
</feature>
<accession>A0A9W9JYS1</accession>
<dbReference type="GeneID" id="81397594"/>
<feature type="region of interest" description="Disordered" evidence="1">
    <location>
        <begin position="216"/>
        <end position="256"/>
    </location>
</feature>
<name>A0A9W9JYS1_9EURO</name>
<dbReference type="OrthoDB" id="4324956at2759"/>
<organism evidence="2 3">
    <name type="scientific">Penicillium alfredii</name>
    <dbReference type="NCBI Taxonomy" id="1506179"/>
    <lineage>
        <taxon>Eukaryota</taxon>
        <taxon>Fungi</taxon>
        <taxon>Dikarya</taxon>
        <taxon>Ascomycota</taxon>
        <taxon>Pezizomycotina</taxon>
        <taxon>Eurotiomycetes</taxon>
        <taxon>Eurotiomycetidae</taxon>
        <taxon>Eurotiales</taxon>
        <taxon>Aspergillaceae</taxon>
        <taxon>Penicillium</taxon>
    </lineage>
</organism>
<dbReference type="Pfam" id="PF12511">
    <property type="entry name" value="DUF3716"/>
    <property type="match status" value="1"/>
</dbReference>
<comment type="caution">
    <text evidence="2">The sequence shown here is derived from an EMBL/GenBank/DDBJ whole genome shotgun (WGS) entry which is preliminary data.</text>
</comment>
<feature type="region of interest" description="Disordered" evidence="1">
    <location>
        <begin position="1"/>
        <end position="25"/>
    </location>
</feature>
<dbReference type="RefSeq" id="XP_056508718.1">
    <property type="nucleotide sequence ID" value="XM_056658425.1"/>
</dbReference>
<gene>
    <name evidence="2" type="ORF">NUU61_007900</name>
</gene>
<sequence>MSPTKVTKGKSLPKLRTEGGQDVKPSGWARRLKHQLYGPISESTTRLKTMKSLREPVVRDMTAAEFESQLRHRRKLDAALVQVVGTPSYSPCDNCEADCSPFTSCMVAQDELGGACANCYWNGKSRTCLFSSCSVKFIMDIMKGALQPEEKPLEGDIETNQFKKSFLEDVINKAQKSFDTITALSQLRVSLEEITRSALQLKAGIKEAQEFLEKMKIETVEDEDEEHGEHEEHEKDEEDEEDEKNGTNGTKGKHEA</sequence>
<dbReference type="Proteomes" id="UP001141434">
    <property type="component" value="Unassembled WGS sequence"/>
</dbReference>